<dbReference type="InterPro" id="IPR050385">
    <property type="entry name" value="Archaeal_FAD_synthase"/>
</dbReference>
<gene>
    <name evidence="4" type="ORF">KSF_024360</name>
</gene>
<dbReference type="Gene3D" id="3.40.50.620">
    <property type="entry name" value="HUPs"/>
    <property type="match status" value="1"/>
</dbReference>
<keyword evidence="2" id="KW-0548">Nucleotidyltransferase</keyword>
<evidence type="ECO:0000256" key="1">
    <source>
        <dbReference type="ARBA" id="ARBA00022679"/>
    </source>
</evidence>
<dbReference type="InterPro" id="IPR004821">
    <property type="entry name" value="Cyt_trans-like"/>
</dbReference>
<dbReference type="GO" id="GO:0016779">
    <property type="term" value="F:nucleotidyltransferase activity"/>
    <property type="evidence" value="ECO:0007669"/>
    <property type="project" value="UniProtKB-KW"/>
</dbReference>
<keyword evidence="5" id="KW-1185">Reference proteome</keyword>
<dbReference type="NCBIfam" id="TIGR00125">
    <property type="entry name" value="cyt_tran_rel"/>
    <property type="match status" value="1"/>
</dbReference>
<name>A0A8J3IF22_9CHLR</name>
<dbReference type="AlphaFoldDB" id="A0A8J3IF22"/>
<keyword evidence="1" id="KW-0808">Transferase</keyword>
<dbReference type="Pfam" id="PF01467">
    <property type="entry name" value="CTP_transf_like"/>
    <property type="match status" value="1"/>
</dbReference>
<feature type="domain" description="Cytidyltransferase-like" evidence="3">
    <location>
        <begin position="34"/>
        <end position="129"/>
    </location>
</feature>
<dbReference type="PANTHER" id="PTHR43793:SF2">
    <property type="entry name" value="BIFUNCTIONAL PROTEIN HLDE"/>
    <property type="match status" value="1"/>
</dbReference>
<dbReference type="InterPro" id="IPR014729">
    <property type="entry name" value="Rossmann-like_a/b/a_fold"/>
</dbReference>
<proteinExistence type="predicted"/>
<dbReference type="RefSeq" id="WP_220203227.1">
    <property type="nucleotide sequence ID" value="NZ_BNJK01000001.1"/>
</dbReference>
<protein>
    <submittedName>
        <fullName evidence="4">ADP-heptose synthase</fullName>
    </submittedName>
</protein>
<accession>A0A8J3IF22</accession>
<comment type="caution">
    <text evidence="4">The sequence shown here is derived from an EMBL/GenBank/DDBJ whole genome shotgun (WGS) entry which is preliminary data.</text>
</comment>
<dbReference type="SUPFAM" id="SSF52374">
    <property type="entry name" value="Nucleotidylyl transferase"/>
    <property type="match status" value="1"/>
</dbReference>
<evidence type="ECO:0000256" key="2">
    <source>
        <dbReference type="ARBA" id="ARBA00022695"/>
    </source>
</evidence>
<sequence>MKTLLDLTQQKIRSRDDLATEIQRRQQVGERAVFTNGCFDLLHLGHVRYLQEARELGEFLVLGLNSDESVRQLKGVGRPLVPEQERAEIMASLVCIDYVTIFSEATASPLLDLLRPAIYVKGADYAGAADGTPDTKRLPEAKIVQAYGGVVRLLPYLQHHSTTELIAKIQHLPERSS</sequence>
<evidence type="ECO:0000313" key="5">
    <source>
        <dbReference type="Proteomes" id="UP000597444"/>
    </source>
</evidence>
<reference evidence="4" key="1">
    <citation type="submission" date="2020-10" db="EMBL/GenBank/DDBJ databases">
        <title>Taxonomic study of unclassified bacteria belonging to the class Ktedonobacteria.</title>
        <authorList>
            <person name="Yabe S."/>
            <person name="Wang C.M."/>
            <person name="Zheng Y."/>
            <person name="Sakai Y."/>
            <person name="Cavaletti L."/>
            <person name="Monciardini P."/>
            <person name="Donadio S."/>
        </authorList>
    </citation>
    <scope>NUCLEOTIDE SEQUENCE</scope>
    <source>
        <strain evidence="4">ID150040</strain>
    </source>
</reference>
<dbReference type="Proteomes" id="UP000597444">
    <property type="component" value="Unassembled WGS sequence"/>
</dbReference>
<dbReference type="EMBL" id="BNJK01000001">
    <property type="protein sequence ID" value="GHO92388.1"/>
    <property type="molecule type" value="Genomic_DNA"/>
</dbReference>
<organism evidence="4 5">
    <name type="scientific">Reticulibacter mediterranei</name>
    <dbReference type="NCBI Taxonomy" id="2778369"/>
    <lineage>
        <taxon>Bacteria</taxon>
        <taxon>Bacillati</taxon>
        <taxon>Chloroflexota</taxon>
        <taxon>Ktedonobacteria</taxon>
        <taxon>Ktedonobacterales</taxon>
        <taxon>Reticulibacteraceae</taxon>
        <taxon>Reticulibacter</taxon>
    </lineage>
</organism>
<evidence type="ECO:0000259" key="3">
    <source>
        <dbReference type="Pfam" id="PF01467"/>
    </source>
</evidence>
<dbReference type="PANTHER" id="PTHR43793">
    <property type="entry name" value="FAD SYNTHASE"/>
    <property type="match status" value="1"/>
</dbReference>
<evidence type="ECO:0000313" key="4">
    <source>
        <dbReference type="EMBL" id="GHO92388.1"/>
    </source>
</evidence>